<dbReference type="Gene3D" id="3.30.2310.20">
    <property type="entry name" value="RelE-like"/>
    <property type="match status" value="1"/>
</dbReference>
<organism evidence="2 3">
    <name type="scientific">Aquiflexum gelatinilyticum</name>
    <dbReference type="NCBI Taxonomy" id="2961943"/>
    <lineage>
        <taxon>Bacteria</taxon>
        <taxon>Pseudomonadati</taxon>
        <taxon>Bacteroidota</taxon>
        <taxon>Cytophagia</taxon>
        <taxon>Cytophagales</taxon>
        <taxon>Cyclobacteriaceae</taxon>
        <taxon>Aquiflexum</taxon>
    </lineage>
</organism>
<accession>A0A9X2SYF3</accession>
<evidence type="ECO:0000256" key="1">
    <source>
        <dbReference type="ARBA" id="ARBA00022649"/>
    </source>
</evidence>
<evidence type="ECO:0000313" key="3">
    <source>
        <dbReference type="Proteomes" id="UP001142175"/>
    </source>
</evidence>
<comment type="caution">
    <text evidence="2">The sequence shown here is derived from an EMBL/GenBank/DDBJ whole genome shotgun (WGS) entry which is preliminary data.</text>
</comment>
<dbReference type="InterPro" id="IPR035093">
    <property type="entry name" value="RelE/ParE_toxin_dom_sf"/>
</dbReference>
<dbReference type="Proteomes" id="UP001142175">
    <property type="component" value="Unassembled WGS sequence"/>
</dbReference>
<reference evidence="2" key="1">
    <citation type="submission" date="2022-08" db="EMBL/GenBank/DDBJ databases">
        <authorList>
            <person name="Zhang D."/>
        </authorList>
    </citation>
    <scope>NUCLEOTIDE SEQUENCE</scope>
    <source>
        <strain evidence="2">XJ19-11</strain>
    </source>
</reference>
<dbReference type="InterPro" id="IPR007712">
    <property type="entry name" value="RelE/ParE_toxin"/>
</dbReference>
<keyword evidence="1" id="KW-1277">Toxin-antitoxin system</keyword>
<proteinExistence type="predicted"/>
<gene>
    <name evidence="2" type="ORF">NU887_08450</name>
</gene>
<dbReference type="Pfam" id="PF05016">
    <property type="entry name" value="ParE_toxin"/>
    <property type="match status" value="1"/>
</dbReference>
<sequence>MVKRKIIWSHRAKIKLFEILDFFAERNGNTFYSKKLFSKFSKELNLLKKQPEIGVVTDLDGVRGLIVGDYILYYEITSESIVIHTVWDVRQNPEDLKIK</sequence>
<evidence type="ECO:0000313" key="2">
    <source>
        <dbReference type="EMBL" id="MCR9015064.1"/>
    </source>
</evidence>
<keyword evidence="3" id="KW-1185">Reference proteome</keyword>
<protein>
    <submittedName>
        <fullName evidence="2">Type II toxin-antitoxin system RelE/ParE family toxin</fullName>
    </submittedName>
</protein>
<dbReference type="EMBL" id="JANSUY010000004">
    <property type="protein sequence ID" value="MCR9015064.1"/>
    <property type="molecule type" value="Genomic_DNA"/>
</dbReference>
<dbReference type="RefSeq" id="WP_258422926.1">
    <property type="nucleotide sequence ID" value="NZ_JANSUY010000004.1"/>
</dbReference>
<name>A0A9X2SYF3_9BACT</name>
<dbReference type="AlphaFoldDB" id="A0A9X2SYF3"/>